<organism evidence="1 2">
    <name type="scientific">Mycoplasma haemofelis (strain Ohio2)</name>
    <dbReference type="NCBI Taxonomy" id="859194"/>
    <lineage>
        <taxon>Bacteria</taxon>
        <taxon>Bacillati</taxon>
        <taxon>Mycoplasmatota</taxon>
        <taxon>Mollicutes</taxon>
        <taxon>Mycoplasmataceae</taxon>
        <taxon>Mycoplasma</taxon>
    </lineage>
</organism>
<dbReference type="STRING" id="859194.MHF_1255"/>
<dbReference type="AlphaFoldDB" id="F6FFS3"/>
<evidence type="ECO:0000313" key="2">
    <source>
        <dbReference type="Proteomes" id="UP000007952"/>
    </source>
</evidence>
<dbReference type="EMBL" id="CP002808">
    <property type="protein sequence ID" value="AEG73491.1"/>
    <property type="molecule type" value="Genomic_DNA"/>
</dbReference>
<protein>
    <submittedName>
        <fullName evidence="1">Uncharacterized protein</fullName>
    </submittedName>
</protein>
<proteinExistence type="predicted"/>
<accession>F6FFS3</accession>
<sequence>MKLGTVAASLGGASAASVAAAGGYHYLSSKNPSIQEVLKDSKLISGLSSDAVTKQWEEEFESAKTNIKTLIGFNSEDKAEGGKALAKWCNDQMSLDSVKNEDVLKNVKNYCLVRSVSSQLSRLGKTLLGTSHTAEWQKTYQKRKTQKTARVDVGLSGEWNGDHETTELPTVKNWCSANSGKDFVAKEGLYEKVLKWCTQEGANEQ</sequence>
<dbReference type="HOGENOM" id="CLU_113690_0_0_14"/>
<dbReference type="BioCyc" id="MHAE859194:G1GR7-1246-MONOMER"/>
<name>F6FFS3_MYCHI</name>
<dbReference type="KEGG" id="mhf:MHF_1255"/>
<dbReference type="Proteomes" id="UP000007952">
    <property type="component" value="Chromosome"/>
</dbReference>
<reference key="2">
    <citation type="submission" date="2011-05" db="EMBL/GenBank/DDBJ databases">
        <title>The Genome of Mycoplasma haemofelis Strain Ohio2, a pathogenic hemoplasma of the cat.</title>
        <authorList>
            <person name="Santos A.P."/>
            <person name="Guimaraes A.M.S."/>
            <person name="SanMiguel P.J."/>
            <person name="Martin S.W."/>
            <person name="Messick J.B."/>
        </authorList>
    </citation>
    <scope>NUCLEOTIDE SEQUENCE</scope>
    <source>
        <strain>Ohio2</strain>
    </source>
</reference>
<gene>
    <name evidence="1" type="ordered locus">MHF_1255</name>
</gene>
<reference evidence="1 2" key="1">
    <citation type="journal article" date="2011" name="J. Bacteriol.">
        <title>Complete genome sequences of two hemotropic Mycoplasmas, Mycoplasma haemofelis strain Ohio2 and Mycoplasma suis strain Illinois.</title>
        <authorList>
            <person name="Messick J.B."/>
            <person name="Santos A.P."/>
            <person name="Guimaraes A.M."/>
        </authorList>
    </citation>
    <scope>NUCLEOTIDE SEQUENCE [LARGE SCALE GENOMIC DNA]</scope>
    <source>
        <strain evidence="1 2">Ohio2</strain>
    </source>
</reference>
<evidence type="ECO:0000313" key="1">
    <source>
        <dbReference type="EMBL" id="AEG73491.1"/>
    </source>
</evidence>